<sequence length="120" mass="13761">MKSQDPADPADHNPRLLLPESATTAFELLSRRWVLQLLYLLCQSEARFNELAHAMPTISHRVLMERLRTLQHEGLIHRNVDPGPLTRITYRITDLGSSLWPSLQHANTWGAQYLTTNHPT</sequence>
<keyword evidence="6" id="KW-1185">Reference proteome</keyword>
<dbReference type="Proteomes" id="UP001501509">
    <property type="component" value="Unassembled WGS sequence"/>
</dbReference>
<evidence type="ECO:0000313" key="6">
    <source>
        <dbReference type="Proteomes" id="UP001501509"/>
    </source>
</evidence>
<evidence type="ECO:0000313" key="5">
    <source>
        <dbReference type="EMBL" id="GAA2637377.1"/>
    </source>
</evidence>
<organism evidence="5 6">
    <name type="scientific">Actinomadura fulvescens</name>
    <dbReference type="NCBI Taxonomy" id="46160"/>
    <lineage>
        <taxon>Bacteria</taxon>
        <taxon>Bacillati</taxon>
        <taxon>Actinomycetota</taxon>
        <taxon>Actinomycetes</taxon>
        <taxon>Streptosporangiales</taxon>
        <taxon>Thermomonosporaceae</taxon>
        <taxon>Actinomadura</taxon>
    </lineage>
</organism>
<dbReference type="PROSITE" id="PS51118">
    <property type="entry name" value="HTH_HXLR"/>
    <property type="match status" value="1"/>
</dbReference>
<dbReference type="PANTHER" id="PTHR33204:SF29">
    <property type="entry name" value="TRANSCRIPTIONAL REGULATOR"/>
    <property type="match status" value="1"/>
</dbReference>
<gene>
    <name evidence="5" type="ORF">GCM10010411_91110</name>
</gene>
<reference evidence="5 6" key="1">
    <citation type="journal article" date="2019" name="Int. J. Syst. Evol. Microbiol.">
        <title>The Global Catalogue of Microorganisms (GCM) 10K type strain sequencing project: providing services to taxonomists for standard genome sequencing and annotation.</title>
        <authorList>
            <consortium name="The Broad Institute Genomics Platform"/>
            <consortium name="The Broad Institute Genome Sequencing Center for Infectious Disease"/>
            <person name="Wu L."/>
            <person name="Ma J."/>
        </authorList>
    </citation>
    <scope>NUCLEOTIDE SEQUENCE [LARGE SCALE GENOMIC DNA]</scope>
    <source>
        <strain evidence="5 6">JCM 6833</strain>
    </source>
</reference>
<evidence type="ECO:0000256" key="1">
    <source>
        <dbReference type="ARBA" id="ARBA00023015"/>
    </source>
</evidence>
<comment type="caution">
    <text evidence="5">The sequence shown here is derived from an EMBL/GenBank/DDBJ whole genome shotgun (WGS) entry which is preliminary data.</text>
</comment>
<dbReference type="Pfam" id="PF01638">
    <property type="entry name" value="HxlR"/>
    <property type="match status" value="1"/>
</dbReference>
<dbReference type="Gene3D" id="1.10.10.10">
    <property type="entry name" value="Winged helix-like DNA-binding domain superfamily/Winged helix DNA-binding domain"/>
    <property type="match status" value="1"/>
</dbReference>
<keyword evidence="2" id="KW-0238">DNA-binding</keyword>
<dbReference type="PANTHER" id="PTHR33204">
    <property type="entry name" value="TRANSCRIPTIONAL REGULATOR, MARR FAMILY"/>
    <property type="match status" value="1"/>
</dbReference>
<keyword evidence="1" id="KW-0805">Transcription regulation</keyword>
<evidence type="ECO:0000256" key="2">
    <source>
        <dbReference type="ARBA" id="ARBA00023125"/>
    </source>
</evidence>
<dbReference type="InterPro" id="IPR002577">
    <property type="entry name" value="HTH_HxlR"/>
</dbReference>
<evidence type="ECO:0000256" key="3">
    <source>
        <dbReference type="ARBA" id="ARBA00023163"/>
    </source>
</evidence>
<proteinExistence type="predicted"/>
<feature type="domain" description="HTH hxlR-type" evidence="4">
    <location>
        <begin position="18"/>
        <end position="118"/>
    </location>
</feature>
<dbReference type="EMBL" id="BAAATD010000022">
    <property type="protein sequence ID" value="GAA2637377.1"/>
    <property type="molecule type" value="Genomic_DNA"/>
</dbReference>
<name>A0ABN3QWY4_9ACTN</name>
<keyword evidence="3" id="KW-0804">Transcription</keyword>
<accession>A0ABN3QWY4</accession>
<dbReference type="SUPFAM" id="SSF46785">
    <property type="entry name" value="Winged helix' DNA-binding domain"/>
    <property type="match status" value="1"/>
</dbReference>
<dbReference type="CDD" id="cd00090">
    <property type="entry name" value="HTH_ARSR"/>
    <property type="match status" value="1"/>
</dbReference>
<dbReference type="InterPro" id="IPR036388">
    <property type="entry name" value="WH-like_DNA-bd_sf"/>
</dbReference>
<dbReference type="InterPro" id="IPR036390">
    <property type="entry name" value="WH_DNA-bd_sf"/>
</dbReference>
<dbReference type="RefSeq" id="WP_344549027.1">
    <property type="nucleotide sequence ID" value="NZ_BAAATD010000022.1"/>
</dbReference>
<evidence type="ECO:0000259" key="4">
    <source>
        <dbReference type="PROSITE" id="PS51118"/>
    </source>
</evidence>
<dbReference type="InterPro" id="IPR011991">
    <property type="entry name" value="ArsR-like_HTH"/>
</dbReference>
<protein>
    <recommendedName>
        <fullName evidence="4">HTH hxlR-type domain-containing protein</fullName>
    </recommendedName>
</protein>